<reference evidence="2 3" key="1">
    <citation type="journal article" date="2016" name="Nat. Commun.">
        <title>Thousands of microbial genomes shed light on interconnected biogeochemical processes in an aquifer system.</title>
        <authorList>
            <person name="Anantharaman K."/>
            <person name="Brown C.T."/>
            <person name="Hug L.A."/>
            <person name="Sharon I."/>
            <person name="Castelle C.J."/>
            <person name="Probst A.J."/>
            <person name="Thomas B.C."/>
            <person name="Singh A."/>
            <person name="Wilkins M.J."/>
            <person name="Karaoz U."/>
            <person name="Brodie E.L."/>
            <person name="Williams K.H."/>
            <person name="Hubbard S.S."/>
            <person name="Banfield J.F."/>
        </authorList>
    </citation>
    <scope>NUCLEOTIDE SEQUENCE [LARGE SCALE GENOMIC DNA]</scope>
</reference>
<evidence type="ECO:0000313" key="3">
    <source>
        <dbReference type="Proteomes" id="UP000178735"/>
    </source>
</evidence>
<accession>A0A1F7WU24</accession>
<dbReference type="AlphaFoldDB" id="A0A1F7WU24"/>
<evidence type="ECO:0000256" key="1">
    <source>
        <dbReference type="SAM" id="Phobius"/>
    </source>
</evidence>
<dbReference type="STRING" id="1817813.A2008_10815"/>
<feature type="transmembrane region" description="Helical" evidence="1">
    <location>
        <begin position="46"/>
        <end position="68"/>
    </location>
</feature>
<name>A0A1F7WU24_9BACT</name>
<gene>
    <name evidence="2" type="ORF">A2008_10815</name>
</gene>
<sequence>MKKKNIHYLKVLFFIIYLFSMIFAQFHVHDCGADQDNPADCLICDYLHISFSFFWLVFTGFVITLHLLECVDLVPFHPAGLFIERFFRNKAPPVSAAA</sequence>
<comment type="caution">
    <text evidence="2">The sequence shown here is derived from an EMBL/GenBank/DDBJ whole genome shotgun (WGS) entry which is preliminary data.</text>
</comment>
<dbReference type="Proteomes" id="UP000178735">
    <property type="component" value="Unassembled WGS sequence"/>
</dbReference>
<keyword evidence="1" id="KW-0472">Membrane</keyword>
<proteinExistence type="predicted"/>
<dbReference type="EMBL" id="MGFH01000069">
    <property type="protein sequence ID" value="OGM06311.1"/>
    <property type="molecule type" value="Genomic_DNA"/>
</dbReference>
<organism evidence="2 3">
    <name type="scientific">Candidatus Wallbacteria bacterium GWC2_49_35</name>
    <dbReference type="NCBI Taxonomy" id="1817813"/>
    <lineage>
        <taxon>Bacteria</taxon>
        <taxon>Candidatus Walliibacteriota</taxon>
    </lineage>
</organism>
<feature type="transmembrane region" description="Helical" evidence="1">
    <location>
        <begin position="7"/>
        <end position="26"/>
    </location>
</feature>
<keyword evidence="1" id="KW-1133">Transmembrane helix</keyword>
<keyword evidence="1" id="KW-0812">Transmembrane</keyword>
<evidence type="ECO:0000313" key="2">
    <source>
        <dbReference type="EMBL" id="OGM06311.1"/>
    </source>
</evidence>
<protein>
    <submittedName>
        <fullName evidence="2">Uncharacterized protein</fullName>
    </submittedName>
</protein>